<name>A0A420DMH4_9FLAO</name>
<keyword evidence="2" id="KW-1185">Reference proteome</keyword>
<comment type="caution">
    <text evidence="1">The sequence shown here is derived from an EMBL/GenBank/DDBJ whole genome shotgun (WGS) entry which is preliminary data.</text>
</comment>
<proteinExistence type="predicted"/>
<accession>A0A420DMH4</accession>
<sequence>MKNLLKTIAMAMVIFSCYNCSVEPTDNQLENNQTATELSVSSDSDNLCAGDLPKIKLTNNGTYVFDVSILGFDSVLLASQGGILVNNHTGWIELSVLDVVVVANNPTIYGQKIELNLELCDNLELEIDSNNELIISDAD</sequence>
<dbReference type="OrthoDB" id="1438249at2"/>
<organism evidence="1 2">
    <name type="scientific">Ichthyenterobacterium magnum</name>
    <dbReference type="NCBI Taxonomy" id="1230530"/>
    <lineage>
        <taxon>Bacteria</taxon>
        <taxon>Pseudomonadati</taxon>
        <taxon>Bacteroidota</taxon>
        <taxon>Flavobacteriia</taxon>
        <taxon>Flavobacteriales</taxon>
        <taxon>Flavobacteriaceae</taxon>
        <taxon>Ichthyenterobacterium</taxon>
    </lineage>
</organism>
<dbReference type="EMBL" id="RAQJ01000002">
    <property type="protein sequence ID" value="RKE95443.1"/>
    <property type="molecule type" value="Genomic_DNA"/>
</dbReference>
<protein>
    <submittedName>
        <fullName evidence="1">Uncharacterized protein</fullName>
    </submittedName>
</protein>
<gene>
    <name evidence="1" type="ORF">BXY80_1630</name>
</gene>
<dbReference type="PROSITE" id="PS51257">
    <property type="entry name" value="PROKAR_LIPOPROTEIN"/>
    <property type="match status" value="1"/>
</dbReference>
<reference evidence="1 2" key="1">
    <citation type="submission" date="2018-09" db="EMBL/GenBank/DDBJ databases">
        <title>Genomic Encyclopedia of Archaeal and Bacterial Type Strains, Phase II (KMG-II): from individual species to whole genera.</title>
        <authorList>
            <person name="Goeker M."/>
        </authorList>
    </citation>
    <scope>NUCLEOTIDE SEQUENCE [LARGE SCALE GENOMIC DNA]</scope>
    <source>
        <strain evidence="1 2">DSM 26283</strain>
    </source>
</reference>
<evidence type="ECO:0000313" key="1">
    <source>
        <dbReference type="EMBL" id="RKE95443.1"/>
    </source>
</evidence>
<evidence type="ECO:0000313" key="2">
    <source>
        <dbReference type="Proteomes" id="UP000284892"/>
    </source>
</evidence>
<dbReference type="Proteomes" id="UP000284892">
    <property type="component" value="Unassembled WGS sequence"/>
</dbReference>
<dbReference type="RefSeq" id="WP_120200773.1">
    <property type="nucleotide sequence ID" value="NZ_RAQJ01000002.1"/>
</dbReference>
<dbReference type="AlphaFoldDB" id="A0A420DMH4"/>